<evidence type="ECO:0000256" key="2">
    <source>
        <dbReference type="ARBA" id="ARBA00012251"/>
    </source>
</evidence>
<dbReference type="GO" id="GO:0008270">
    <property type="term" value="F:zinc ion binding"/>
    <property type="evidence" value="ECO:0007669"/>
    <property type="project" value="UniProtKB-KW"/>
</dbReference>
<comment type="catalytic activity">
    <reaction evidence="1">
        <text>[E2 ubiquitin-conjugating enzyme]-S-ubiquitinyl-L-cysteine + [acceptor protein]-L-lysine = [E2 ubiquitin-conjugating enzyme]-L-cysteine + [acceptor protein]-N(6)-ubiquitinyl-L-lysine.</text>
        <dbReference type="EC" id="2.3.2.31"/>
    </reaction>
</comment>
<dbReference type="SMART" id="SM00184">
    <property type="entry name" value="RING"/>
    <property type="match status" value="2"/>
</dbReference>
<dbReference type="InterPro" id="IPR002867">
    <property type="entry name" value="IBR_dom"/>
</dbReference>
<keyword evidence="3" id="KW-0808">Transferase</keyword>
<organism evidence="13 14">
    <name type="scientific">Eremothecium sinecaudum</name>
    <dbReference type="NCBI Taxonomy" id="45286"/>
    <lineage>
        <taxon>Eukaryota</taxon>
        <taxon>Fungi</taxon>
        <taxon>Dikarya</taxon>
        <taxon>Ascomycota</taxon>
        <taxon>Saccharomycotina</taxon>
        <taxon>Saccharomycetes</taxon>
        <taxon>Saccharomycetales</taxon>
        <taxon>Saccharomycetaceae</taxon>
        <taxon>Eremothecium</taxon>
    </lineage>
</organism>
<dbReference type="OrthoDB" id="10009520at2759"/>
<sequence length="545" mass="62558">MDTFNETDSDDVYEYQEEESYDEQLFKSDSDDVSGQLANSMGSLSVSNSSRTQLWPYRKGDSLDVSIAHNGYNMAVTKDAPISTADYLCLTDKELYEMIEERAGLLKQVLDLSLSSVIVLLQKYNLDEERLIEEYTENAESVLKASGLQGNESQDKLVQKHIRSNFSCFICCELYDSVPTFSLHCGHEYCLECYRRYVKDKIHAGKVINCMGCDLALKDNDIDEIMGDSGSSSLHMLSSIRTFIQSHSKNYKRCPDKDCEYIIYLPNNLNLVYPGKYEKPTYVTCYKNHRFCFNCSLEVHEPCDCTMASIWVKKAQTESENLNLVLRNIKACPKCKANIEKDGGCNHLKCGNCSHEFCWVCEEDWNKHSNGFYQCLLYDGEKKHGKGTHDELIGSKYSHYYKAFGLHESSIQLDMKLGHNIQQKTESMQYRLGLSSIECQFVPDAVRLLITSRNVLKWSFAFAYFLDRSHNMCKIFEQHQMELAKLVEDLAQLLVVEEMQEILPRKKALYDISALVEKRTRALVGSGEDLIKGNVCMSRIMRERK</sequence>
<gene>
    <name evidence="13" type="ORF">AW171_hschr21156</name>
</gene>
<dbReference type="Pfam" id="PF01485">
    <property type="entry name" value="IBR"/>
    <property type="match status" value="1"/>
</dbReference>
<dbReference type="Proteomes" id="UP000243052">
    <property type="component" value="Chromosome ii"/>
</dbReference>
<dbReference type="PROSITE" id="PS00518">
    <property type="entry name" value="ZF_RING_1"/>
    <property type="match status" value="1"/>
</dbReference>
<proteinExistence type="predicted"/>
<reference evidence="13 14" key="1">
    <citation type="submission" date="2016-01" db="EMBL/GenBank/DDBJ databases">
        <title>Genome sequence of the yeast Holleya sinecauda.</title>
        <authorList>
            <person name="Dietrich F.S."/>
        </authorList>
    </citation>
    <scope>NUCLEOTIDE SEQUENCE [LARGE SCALE GENOMIC DNA]</scope>
    <source>
        <strain evidence="13 14">ATCC 58844</strain>
    </source>
</reference>
<evidence type="ECO:0000259" key="12">
    <source>
        <dbReference type="PROSITE" id="PS51873"/>
    </source>
</evidence>
<keyword evidence="5" id="KW-0677">Repeat</keyword>
<dbReference type="GO" id="GO:0061630">
    <property type="term" value="F:ubiquitin protein ligase activity"/>
    <property type="evidence" value="ECO:0007669"/>
    <property type="project" value="UniProtKB-EC"/>
</dbReference>
<dbReference type="Gene3D" id="3.30.40.10">
    <property type="entry name" value="Zinc/RING finger domain, C3HC4 (zinc finger)"/>
    <property type="match status" value="1"/>
</dbReference>
<evidence type="ECO:0000259" key="11">
    <source>
        <dbReference type="PROSITE" id="PS50089"/>
    </source>
</evidence>
<keyword evidence="7" id="KW-0833">Ubl conjugation pathway</keyword>
<dbReference type="EC" id="2.3.2.31" evidence="2"/>
<dbReference type="InterPro" id="IPR031127">
    <property type="entry name" value="E3_UB_ligase_RBR"/>
</dbReference>
<evidence type="ECO:0000256" key="1">
    <source>
        <dbReference type="ARBA" id="ARBA00001798"/>
    </source>
</evidence>
<dbReference type="GeneID" id="28721613"/>
<dbReference type="InterPro" id="IPR045840">
    <property type="entry name" value="Ariadne"/>
</dbReference>
<evidence type="ECO:0000256" key="10">
    <source>
        <dbReference type="SAM" id="MobiDB-lite"/>
    </source>
</evidence>
<dbReference type="RefSeq" id="XP_017986325.1">
    <property type="nucleotide sequence ID" value="XM_018130836.1"/>
</dbReference>
<dbReference type="AlphaFoldDB" id="A0A109UXJ1"/>
<dbReference type="PROSITE" id="PS51873">
    <property type="entry name" value="TRIAD"/>
    <property type="match status" value="1"/>
</dbReference>
<dbReference type="Pfam" id="PF19422">
    <property type="entry name" value="Ariadne"/>
    <property type="match status" value="1"/>
</dbReference>
<evidence type="ECO:0000256" key="7">
    <source>
        <dbReference type="ARBA" id="ARBA00022786"/>
    </source>
</evidence>
<dbReference type="GO" id="GO:0016567">
    <property type="term" value="P:protein ubiquitination"/>
    <property type="evidence" value="ECO:0007669"/>
    <property type="project" value="InterPro"/>
</dbReference>
<dbReference type="InterPro" id="IPR013083">
    <property type="entry name" value="Znf_RING/FYVE/PHD"/>
</dbReference>
<protein>
    <recommendedName>
        <fullName evidence="2">RBR-type E3 ubiquitin transferase</fullName>
        <ecNumber evidence="2">2.3.2.31</ecNumber>
    </recommendedName>
</protein>
<dbReference type="PANTHER" id="PTHR11685">
    <property type="entry name" value="RBR FAMILY RING FINGER AND IBR DOMAIN-CONTAINING"/>
    <property type="match status" value="1"/>
</dbReference>
<evidence type="ECO:0000313" key="13">
    <source>
        <dbReference type="EMBL" id="AMD19329.1"/>
    </source>
</evidence>
<dbReference type="Gene3D" id="1.20.120.1750">
    <property type="match status" value="1"/>
</dbReference>
<feature type="domain" description="RING-type" evidence="11">
    <location>
        <begin position="168"/>
        <end position="214"/>
    </location>
</feature>
<dbReference type="SUPFAM" id="SSF57850">
    <property type="entry name" value="RING/U-box"/>
    <property type="match status" value="2"/>
</dbReference>
<dbReference type="PROSITE" id="PS50089">
    <property type="entry name" value="ZF_RING_2"/>
    <property type="match status" value="1"/>
</dbReference>
<evidence type="ECO:0000313" key="14">
    <source>
        <dbReference type="Proteomes" id="UP000243052"/>
    </source>
</evidence>
<name>A0A109UXJ1_9SACH</name>
<keyword evidence="14" id="KW-1185">Reference proteome</keyword>
<feature type="region of interest" description="Disordered" evidence="10">
    <location>
        <begin position="1"/>
        <end position="28"/>
    </location>
</feature>
<dbReference type="EMBL" id="CP014242">
    <property type="protein sequence ID" value="AMD19329.1"/>
    <property type="molecule type" value="Genomic_DNA"/>
</dbReference>
<feature type="domain" description="RING-type" evidence="12">
    <location>
        <begin position="164"/>
        <end position="379"/>
    </location>
</feature>
<keyword evidence="8" id="KW-0862">Zinc</keyword>
<evidence type="ECO:0000256" key="8">
    <source>
        <dbReference type="ARBA" id="ARBA00022833"/>
    </source>
</evidence>
<evidence type="ECO:0000256" key="5">
    <source>
        <dbReference type="ARBA" id="ARBA00022737"/>
    </source>
</evidence>
<dbReference type="InterPro" id="IPR001841">
    <property type="entry name" value="Znf_RING"/>
</dbReference>
<accession>A0A109UXJ1</accession>
<dbReference type="InterPro" id="IPR017907">
    <property type="entry name" value="Znf_RING_CS"/>
</dbReference>
<feature type="compositionally biased region" description="Acidic residues" evidence="10">
    <location>
        <begin position="1"/>
        <end position="22"/>
    </location>
</feature>
<evidence type="ECO:0000256" key="6">
    <source>
        <dbReference type="ARBA" id="ARBA00022771"/>
    </source>
</evidence>
<evidence type="ECO:0000256" key="3">
    <source>
        <dbReference type="ARBA" id="ARBA00022679"/>
    </source>
</evidence>
<evidence type="ECO:0000256" key="9">
    <source>
        <dbReference type="PROSITE-ProRule" id="PRU00175"/>
    </source>
</evidence>
<keyword evidence="4" id="KW-0479">Metal-binding</keyword>
<dbReference type="STRING" id="45286.A0A109UXJ1"/>
<keyword evidence="6 9" id="KW-0863">Zinc-finger</keyword>
<dbReference type="InterPro" id="IPR044066">
    <property type="entry name" value="TRIAD_supradom"/>
</dbReference>
<evidence type="ECO:0000256" key="4">
    <source>
        <dbReference type="ARBA" id="ARBA00022723"/>
    </source>
</evidence>
<dbReference type="SMART" id="SM00647">
    <property type="entry name" value="IBR"/>
    <property type="match status" value="2"/>
</dbReference>
<dbReference type="Pfam" id="PF22191">
    <property type="entry name" value="IBR_1"/>
    <property type="match status" value="1"/>
</dbReference>